<proteinExistence type="predicted"/>
<comment type="caution">
    <text evidence="1">The sequence shown here is derived from an EMBL/GenBank/DDBJ whole genome shotgun (WGS) entry which is preliminary data.</text>
</comment>
<dbReference type="EMBL" id="CAJOBD010057350">
    <property type="protein sequence ID" value="CAF4371291.1"/>
    <property type="molecule type" value="Genomic_DNA"/>
</dbReference>
<reference evidence="1" key="1">
    <citation type="submission" date="2021-02" db="EMBL/GenBank/DDBJ databases">
        <authorList>
            <person name="Nowell W R."/>
        </authorList>
    </citation>
    <scope>NUCLEOTIDE SEQUENCE</scope>
</reference>
<evidence type="ECO:0000313" key="2">
    <source>
        <dbReference type="Proteomes" id="UP000663836"/>
    </source>
</evidence>
<sequence length="48" mass="5663">MFYNSMCSMAICQISKCNTSEKDSTILSEYYELIFRVLDRSINDKEIK</sequence>
<evidence type="ECO:0000313" key="1">
    <source>
        <dbReference type="EMBL" id="CAF4371291.1"/>
    </source>
</evidence>
<protein>
    <submittedName>
        <fullName evidence="1">Uncharacterized protein</fullName>
    </submittedName>
</protein>
<accession>A0A820MBG2</accession>
<feature type="non-terminal residue" evidence="1">
    <location>
        <position position="1"/>
    </location>
</feature>
<dbReference type="Proteomes" id="UP000663836">
    <property type="component" value="Unassembled WGS sequence"/>
</dbReference>
<organism evidence="1 2">
    <name type="scientific">Rotaria sordida</name>
    <dbReference type="NCBI Taxonomy" id="392033"/>
    <lineage>
        <taxon>Eukaryota</taxon>
        <taxon>Metazoa</taxon>
        <taxon>Spiralia</taxon>
        <taxon>Gnathifera</taxon>
        <taxon>Rotifera</taxon>
        <taxon>Eurotatoria</taxon>
        <taxon>Bdelloidea</taxon>
        <taxon>Philodinida</taxon>
        <taxon>Philodinidae</taxon>
        <taxon>Rotaria</taxon>
    </lineage>
</organism>
<name>A0A820MBG2_9BILA</name>
<gene>
    <name evidence="1" type="ORF">JBS370_LOCUS42545</name>
</gene>
<dbReference type="AlphaFoldDB" id="A0A820MBG2"/>